<dbReference type="Proteomes" id="UP000294530">
    <property type="component" value="Unassembled WGS sequence"/>
</dbReference>
<dbReference type="RefSeq" id="XP_067822046.1">
    <property type="nucleotide sequence ID" value="XM_067967254.1"/>
</dbReference>
<dbReference type="OrthoDB" id="5405745at2759"/>
<dbReference type="PROSITE" id="PS51257">
    <property type="entry name" value="PROKAR_LIPOPROTEIN"/>
    <property type="match status" value="1"/>
</dbReference>
<name>A0A976IIS1_BRELC</name>
<dbReference type="GeneID" id="94352925"/>
<keyword evidence="2" id="KW-1185">Reference proteome</keyword>
<dbReference type="KEGG" id="blac:94352925"/>
<protein>
    <submittedName>
        <fullName evidence="1">Uncharacterized protein</fullName>
    </submittedName>
</protein>
<accession>A0A976IIS1</accession>
<sequence>MCRLSDEGGQLNAKAKYVFHTLIATQSFSICGCDDCHAINIHKCGSQSATTDRGATTWLSSVDNLSGWHRTSLSMCEEIVRKCACI</sequence>
<gene>
    <name evidence="1" type="ORF">CCR75_009211</name>
</gene>
<organism evidence="1 2">
    <name type="scientific">Bremia lactucae</name>
    <name type="common">Lettuce downy mildew</name>
    <dbReference type="NCBI Taxonomy" id="4779"/>
    <lineage>
        <taxon>Eukaryota</taxon>
        <taxon>Sar</taxon>
        <taxon>Stramenopiles</taxon>
        <taxon>Oomycota</taxon>
        <taxon>Peronosporomycetes</taxon>
        <taxon>Peronosporales</taxon>
        <taxon>Peronosporaceae</taxon>
        <taxon>Bremia</taxon>
    </lineage>
</organism>
<reference evidence="1 2" key="1">
    <citation type="journal article" date="2021" name="Genome Biol.">
        <title>AFLAP: assembly-free linkage analysis pipeline using k-mers from genome sequencing data.</title>
        <authorList>
            <person name="Fletcher K."/>
            <person name="Zhang L."/>
            <person name="Gil J."/>
            <person name="Han R."/>
            <person name="Cavanaugh K."/>
            <person name="Michelmore R."/>
        </authorList>
    </citation>
    <scope>NUCLEOTIDE SEQUENCE [LARGE SCALE GENOMIC DNA]</scope>
    <source>
        <strain evidence="1 2">SF5</strain>
    </source>
</reference>
<evidence type="ECO:0000313" key="1">
    <source>
        <dbReference type="EMBL" id="TDH72547.1"/>
    </source>
</evidence>
<evidence type="ECO:0000313" key="2">
    <source>
        <dbReference type="Proteomes" id="UP000294530"/>
    </source>
</evidence>
<proteinExistence type="predicted"/>
<comment type="caution">
    <text evidence="1">The sequence shown here is derived from an EMBL/GenBank/DDBJ whole genome shotgun (WGS) entry which is preliminary data.</text>
</comment>
<dbReference type="AlphaFoldDB" id="A0A976IIS1"/>
<dbReference type="EMBL" id="SHOA02000012">
    <property type="protein sequence ID" value="TDH72547.1"/>
    <property type="molecule type" value="Genomic_DNA"/>
</dbReference>